<dbReference type="OrthoDB" id="9812187at2"/>
<dbReference type="InterPro" id="IPR007597">
    <property type="entry name" value="CheC"/>
</dbReference>
<proteinExistence type="predicted"/>
<reference evidence="4 5" key="1">
    <citation type="submission" date="2019-08" db="EMBL/GenBank/DDBJ databases">
        <title>Bacillus genomes from the desert of Cuatro Cienegas, Coahuila.</title>
        <authorList>
            <person name="Olmedo-Alvarez G."/>
        </authorList>
    </citation>
    <scope>NUCLEOTIDE SEQUENCE [LARGE SCALE GENOMIC DNA]</scope>
    <source>
        <strain evidence="4 5">CH98b_3T</strain>
    </source>
</reference>
<keyword evidence="1" id="KW-0145">Chemotaxis</keyword>
<dbReference type="InterPro" id="IPR050992">
    <property type="entry name" value="CheZ_family_phosphatases"/>
</dbReference>
<dbReference type="Gene3D" id="3.40.1550.10">
    <property type="entry name" value="CheC-like"/>
    <property type="match status" value="1"/>
</dbReference>
<dbReference type="RefSeq" id="WP_148978868.1">
    <property type="nucleotide sequence ID" value="NZ_JBNILI010000002.1"/>
</dbReference>
<organism evidence="4 5">
    <name type="scientific">Sutcliffiella horikoshii</name>
    <dbReference type="NCBI Taxonomy" id="79883"/>
    <lineage>
        <taxon>Bacteria</taxon>
        <taxon>Bacillati</taxon>
        <taxon>Bacillota</taxon>
        <taxon>Bacilli</taxon>
        <taxon>Bacillales</taxon>
        <taxon>Bacillaceae</taxon>
        <taxon>Sutcliffiella</taxon>
    </lineage>
</organism>
<evidence type="ECO:0000313" key="5">
    <source>
        <dbReference type="Proteomes" id="UP000324517"/>
    </source>
</evidence>
<evidence type="ECO:0000259" key="3">
    <source>
        <dbReference type="Pfam" id="PF04509"/>
    </source>
</evidence>
<dbReference type="SUPFAM" id="SSF103039">
    <property type="entry name" value="CheC-like"/>
    <property type="match status" value="1"/>
</dbReference>
<dbReference type="InterPro" id="IPR028976">
    <property type="entry name" value="CheC-like_sf"/>
</dbReference>
<name>A0A5D4TDQ8_9BACI</name>
<gene>
    <name evidence="4" type="ORF">FZC75_07270</name>
</gene>
<feature type="domain" description="CheC-like protein" evidence="3">
    <location>
        <begin position="9"/>
        <end position="41"/>
    </location>
</feature>
<accession>A0A5D4TDQ8</accession>
<evidence type="ECO:0000256" key="2">
    <source>
        <dbReference type="ARBA" id="ARBA00022801"/>
    </source>
</evidence>
<feature type="domain" description="CheC-like protein" evidence="3">
    <location>
        <begin position="110"/>
        <end position="145"/>
    </location>
</feature>
<comment type="caution">
    <text evidence="4">The sequence shown here is derived from an EMBL/GenBank/DDBJ whole genome shotgun (WGS) entry which is preliminary data.</text>
</comment>
<dbReference type="PANTHER" id="PTHR43693:SF1">
    <property type="entry name" value="PROTEIN PHOSPHATASE CHEZ"/>
    <property type="match status" value="1"/>
</dbReference>
<dbReference type="GO" id="GO:0006935">
    <property type="term" value="P:chemotaxis"/>
    <property type="evidence" value="ECO:0007669"/>
    <property type="project" value="UniProtKB-KW"/>
</dbReference>
<protein>
    <submittedName>
        <fullName evidence="4">Chemotaxis protein CheC</fullName>
    </submittedName>
</protein>
<dbReference type="AlphaFoldDB" id="A0A5D4TDQ8"/>
<dbReference type="PANTHER" id="PTHR43693">
    <property type="entry name" value="PROTEIN PHOSPHATASE CHEZ"/>
    <property type="match status" value="1"/>
</dbReference>
<dbReference type="EMBL" id="VTET01000003">
    <property type="protein sequence ID" value="TYS72868.1"/>
    <property type="molecule type" value="Genomic_DNA"/>
</dbReference>
<evidence type="ECO:0000313" key="4">
    <source>
        <dbReference type="EMBL" id="TYS72868.1"/>
    </source>
</evidence>
<dbReference type="CDD" id="cd17909">
    <property type="entry name" value="CheC_ClassI"/>
    <property type="match status" value="1"/>
</dbReference>
<evidence type="ECO:0000256" key="1">
    <source>
        <dbReference type="ARBA" id="ARBA00022500"/>
    </source>
</evidence>
<keyword evidence="2" id="KW-0378">Hydrolase</keyword>
<dbReference type="Proteomes" id="UP000324517">
    <property type="component" value="Unassembled WGS sequence"/>
</dbReference>
<dbReference type="Pfam" id="PF04509">
    <property type="entry name" value="CheC"/>
    <property type="match status" value="2"/>
</dbReference>
<dbReference type="GO" id="GO:0016787">
    <property type="term" value="F:hydrolase activity"/>
    <property type="evidence" value="ECO:0007669"/>
    <property type="project" value="UniProtKB-KW"/>
</dbReference>
<sequence length="208" mass="22561">MNNEDKLNELDLLKELGNIGAGNAATALSQLLNKEIHMNVPLAKIVSFNEMMDLMGGSDRPVAAVFLRMEGELSGSLFFVLSLDDATKLINQLIPQKKISVEELPSHELGLSALQELGNIISAHYLTALSECIGLAVTPSVPQVTIDMVGAIVVTGLLEISQVSDHSIFIDTELTETTDNQIEKTKGHFFLIPYPDSFEKILAALGEK</sequence>